<protein>
    <recommendedName>
        <fullName evidence="4">Rieske domain-containing protein</fullName>
    </recommendedName>
</protein>
<dbReference type="EMBL" id="PUEC01000002">
    <property type="protein sequence ID" value="PWB04252.1"/>
    <property type="molecule type" value="Genomic_DNA"/>
</dbReference>
<proteinExistence type="predicted"/>
<dbReference type="Proteomes" id="UP000244905">
    <property type="component" value="Unassembled WGS sequence"/>
</dbReference>
<gene>
    <name evidence="2" type="ORF">C5O23_01455</name>
</gene>
<name>A0A2V1IRY2_9BACT</name>
<keyword evidence="1" id="KW-0732">Signal</keyword>
<sequence length="176" mass="18987">MTIRPLLRIPALLTALAASAVTGALVSCESVDDDRIPYAEVRLTFLTVGDWNIHGVKGDAADSKRYIFTSSERIPADFPYTALDRTGFGGLLLATDVLGELYVYDLACPVEARPTVRIEVAPGATEARCPQCGSTFDIYGATHGNPLTGPAADRGYALRRYHVHSGGPTEYRVITR</sequence>
<feature type="chain" id="PRO_5016168699" description="Rieske domain-containing protein" evidence="1">
    <location>
        <begin position="21"/>
        <end position="176"/>
    </location>
</feature>
<dbReference type="AlphaFoldDB" id="A0A2V1IRY2"/>
<evidence type="ECO:0000256" key="1">
    <source>
        <dbReference type="SAM" id="SignalP"/>
    </source>
</evidence>
<feature type="signal peptide" evidence="1">
    <location>
        <begin position="1"/>
        <end position="20"/>
    </location>
</feature>
<evidence type="ECO:0008006" key="4">
    <source>
        <dbReference type="Google" id="ProtNLM"/>
    </source>
</evidence>
<dbReference type="GeneID" id="82525015"/>
<dbReference type="PROSITE" id="PS51257">
    <property type="entry name" value="PROKAR_LIPOPROTEIN"/>
    <property type="match status" value="1"/>
</dbReference>
<comment type="caution">
    <text evidence="2">The sequence shown here is derived from an EMBL/GenBank/DDBJ whole genome shotgun (WGS) entry which is preliminary data.</text>
</comment>
<accession>A0A2V1IRY2</accession>
<dbReference type="RefSeq" id="WP_107031176.1">
    <property type="nucleotide sequence ID" value="NZ_CAOLBL010000007.1"/>
</dbReference>
<keyword evidence="3" id="KW-1185">Reference proteome</keyword>
<evidence type="ECO:0000313" key="2">
    <source>
        <dbReference type="EMBL" id="PWB04252.1"/>
    </source>
</evidence>
<reference evidence="3" key="1">
    <citation type="submission" date="2018-02" db="EMBL/GenBank/DDBJ databases">
        <authorList>
            <person name="Clavel T."/>
            <person name="Strowig T."/>
        </authorList>
    </citation>
    <scope>NUCLEOTIDE SEQUENCE [LARGE SCALE GENOMIC DNA]</scope>
    <source>
        <strain evidence="3">DSM 103720</strain>
    </source>
</reference>
<organism evidence="2 3">
    <name type="scientific">Duncaniella muris</name>
    <dbReference type="NCBI Taxonomy" id="2094150"/>
    <lineage>
        <taxon>Bacteria</taxon>
        <taxon>Pseudomonadati</taxon>
        <taxon>Bacteroidota</taxon>
        <taxon>Bacteroidia</taxon>
        <taxon>Bacteroidales</taxon>
        <taxon>Muribaculaceae</taxon>
        <taxon>Duncaniella</taxon>
    </lineage>
</organism>
<evidence type="ECO:0000313" key="3">
    <source>
        <dbReference type="Proteomes" id="UP000244905"/>
    </source>
</evidence>